<accession>B3QU16</accession>
<organism evidence="1 2">
    <name type="scientific">Chloroherpeton thalassium (strain ATCC 35110 / GB-78)</name>
    <dbReference type="NCBI Taxonomy" id="517418"/>
    <lineage>
        <taxon>Bacteria</taxon>
        <taxon>Pseudomonadati</taxon>
        <taxon>Chlorobiota</taxon>
        <taxon>Chlorobiia</taxon>
        <taxon>Chlorobiales</taxon>
        <taxon>Chloroherpetonaceae</taxon>
        <taxon>Chloroherpeton</taxon>
    </lineage>
</organism>
<evidence type="ECO:0000313" key="2">
    <source>
        <dbReference type="Proteomes" id="UP000001208"/>
    </source>
</evidence>
<dbReference type="RefSeq" id="WP_012498898.1">
    <property type="nucleotide sequence ID" value="NC_011026.1"/>
</dbReference>
<dbReference type="EMBL" id="CP001100">
    <property type="protein sequence ID" value="ACF12814.1"/>
    <property type="molecule type" value="Genomic_DNA"/>
</dbReference>
<proteinExistence type="predicted"/>
<evidence type="ECO:0000313" key="1">
    <source>
        <dbReference type="EMBL" id="ACF12814.1"/>
    </source>
</evidence>
<gene>
    <name evidence="1" type="ordered locus">Ctha_0343</name>
</gene>
<keyword evidence="2" id="KW-1185">Reference proteome</keyword>
<sequence>MKGKSLSDHLKTYIEERLKKKGDEHVTDSSVLKRTCSAVVFTGLTTGSLTVVEHHRSNSADKGLSIHDGTLRIDLSAFPELSKTDGFLWITDSDVIVLKTSPNTFKAYTSICVNWQKKQTFTADNQLRCPSSLEWAFDIHHPTDEEHAHLTEYPIRSDGNFLLIELQSTAKKS</sequence>
<reference evidence="1 2" key="1">
    <citation type="submission" date="2008-06" db="EMBL/GenBank/DDBJ databases">
        <title>Complete sequence of Chloroherpeton thalassium ATCC 35110.</title>
        <authorList>
            <consortium name="US DOE Joint Genome Institute"/>
            <person name="Lucas S."/>
            <person name="Copeland A."/>
            <person name="Lapidus A."/>
            <person name="Glavina del Rio T."/>
            <person name="Dalin E."/>
            <person name="Tice H."/>
            <person name="Bruce D."/>
            <person name="Goodwin L."/>
            <person name="Pitluck S."/>
            <person name="Schmutz J."/>
            <person name="Larimer F."/>
            <person name="Land M."/>
            <person name="Hauser L."/>
            <person name="Kyrpides N."/>
            <person name="Mikhailova N."/>
            <person name="Liu Z."/>
            <person name="Li T."/>
            <person name="Zhao F."/>
            <person name="Overmann J."/>
            <person name="Bryant D.A."/>
            <person name="Richardson P."/>
        </authorList>
    </citation>
    <scope>NUCLEOTIDE SEQUENCE [LARGE SCALE GENOMIC DNA]</scope>
    <source>
        <strain evidence="2">ATCC 35110 / GB-78</strain>
    </source>
</reference>
<dbReference type="HOGENOM" id="CLU_1544884_0_0_10"/>
<dbReference type="AlphaFoldDB" id="B3QU16"/>
<name>B3QU16_CHLT3</name>
<dbReference type="Proteomes" id="UP000001208">
    <property type="component" value="Chromosome"/>
</dbReference>
<dbReference type="KEGG" id="cts:Ctha_0343"/>
<protein>
    <submittedName>
        <fullName evidence="1">Uncharacterized protein</fullName>
    </submittedName>
</protein>